<proteinExistence type="predicted"/>
<gene>
    <name evidence="1" type="ORF">HGMM_F22C05C15</name>
</gene>
<dbReference type="EMBL" id="AP011705">
    <property type="protein sequence ID" value="BAL54969.1"/>
    <property type="molecule type" value="Genomic_DNA"/>
</dbReference>
<accession>H5SFN3</accession>
<dbReference type="AlphaFoldDB" id="H5SFN3"/>
<organism evidence="1">
    <name type="scientific">uncultured Chloroflexota bacterium</name>
    <dbReference type="NCBI Taxonomy" id="166587"/>
    <lineage>
        <taxon>Bacteria</taxon>
        <taxon>Bacillati</taxon>
        <taxon>Chloroflexota</taxon>
        <taxon>environmental samples</taxon>
    </lineage>
</organism>
<evidence type="ECO:0000313" key="1">
    <source>
        <dbReference type="EMBL" id="BAL54969.1"/>
    </source>
</evidence>
<reference evidence="1" key="1">
    <citation type="journal article" date="2005" name="Environ. Microbiol.">
        <title>Genetic and functional properties of uncultivated thermophilic crenarchaeotes from a subsurface gold mine as revealed by analysis of genome fragments.</title>
        <authorList>
            <person name="Nunoura T."/>
            <person name="Hirayama H."/>
            <person name="Takami H."/>
            <person name="Oida H."/>
            <person name="Nishi S."/>
            <person name="Shimamura S."/>
            <person name="Suzuki Y."/>
            <person name="Inagaki F."/>
            <person name="Takai K."/>
            <person name="Nealson K.H."/>
            <person name="Horikoshi K."/>
        </authorList>
    </citation>
    <scope>NUCLEOTIDE SEQUENCE</scope>
</reference>
<protein>
    <submittedName>
        <fullName evidence="1">Uncharacterized protein</fullName>
    </submittedName>
</protein>
<reference evidence="1" key="2">
    <citation type="journal article" date="2012" name="PLoS ONE">
        <title>A Deeply Branching Thermophilic Bacterium with an Ancient Acetyl-CoA Pathway Dominates a Subsurface Ecosystem.</title>
        <authorList>
            <person name="Takami H."/>
            <person name="Noguchi H."/>
            <person name="Takaki Y."/>
            <person name="Uchiyama I."/>
            <person name="Toyoda A."/>
            <person name="Nishi S."/>
            <person name="Chee G.-J."/>
            <person name="Arai W."/>
            <person name="Nunoura T."/>
            <person name="Itoh T."/>
            <person name="Hattori M."/>
            <person name="Takai K."/>
        </authorList>
    </citation>
    <scope>NUCLEOTIDE SEQUENCE</scope>
</reference>
<name>H5SFN3_9CHLR</name>
<sequence>MLSRARTRLFYREVACLRKVGWKPWTMDRRPWRVDEKLPGLCELGKVLRVYMAGVQTPGLSGLADVSASEWCE</sequence>